<feature type="binding site" evidence="11">
    <location>
        <begin position="265"/>
        <end position="271"/>
    </location>
    <ligand>
        <name>acetyl-CoA</name>
        <dbReference type="ChEBI" id="CHEBI:57288"/>
    </ligand>
</feature>
<dbReference type="InterPro" id="IPR017380">
    <property type="entry name" value="Hist_AcTrfase_B-typ_cat-su"/>
</dbReference>
<sequence length="535" mass="59988">MADDDAWTTSANEAFVISLVAPGPNGKESKFHPKFTYPIFGDEEEIFGYKDLQINLRYNATDMRPHLSVKYSKKFPPIADAQALDIPEVLSEFLPEVAFQKARDFETALTNTRDDWTPPGDLLNSFSTKAGHFEVWKGSLADPAVKQLIKRIQILVPLFIEGGTAINVDDPDADRWTVFFLYQKKTSPTDPSKSVYIFAGYSTVYRFFFLQLPPTPPTTPPPSDNTTTTTGPINEEFDLGASSFDISTLPCRSRISQFLIIPPFQHLSLGSRLYHTIYLEYLSHPPTKELTVEDPNEAFDDMRDINDLRYLRTLPEFQALQINTDIPIHATGPVPSNIIDEAAAEEVRKAAKITSRQFYRVLEMQLMSQLGESVRPGIETDGDGGEGKGKGKGKGKKKVATRLERKEYALWKLLLKKRLYRHNRDALGQLELEERVEKLEETVKSVKFDYARLLVRAEEQGRREEEKQTQKQTQKQKEKQVENGSNGVGASAGASANGKGKRKATDEGGEDIGEDGESVASARKKARVSEEGDDE</sequence>
<evidence type="ECO:0000256" key="6">
    <source>
        <dbReference type="ARBA" id="ARBA00023242"/>
    </source>
</evidence>
<comment type="subcellular location">
    <subcellularLocation>
        <location evidence="9">Cytoplasm</location>
    </subcellularLocation>
    <subcellularLocation>
        <location evidence="1 9">Nucleus</location>
    </subcellularLocation>
</comment>
<dbReference type="InterPro" id="IPR019467">
    <property type="entry name" value="Hat1_N"/>
</dbReference>
<feature type="compositionally biased region" description="Basic residues" evidence="13">
    <location>
        <begin position="390"/>
        <end position="399"/>
    </location>
</feature>
<comment type="similarity">
    <text evidence="2 9">Belongs to the HAT1 family.</text>
</comment>
<feature type="active site" description="Proton donor/acceptor" evidence="10">
    <location>
        <position position="293"/>
    </location>
</feature>
<gene>
    <name evidence="15" type="ORF">B0T21DRAFT_407242</name>
</gene>
<feature type="compositionally biased region" description="Low complexity" evidence="13">
    <location>
        <begin position="482"/>
        <end position="498"/>
    </location>
</feature>
<dbReference type="Gene3D" id="1.10.10.390">
    <property type="match status" value="1"/>
</dbReference>
<feature type="compositionally biased region" description="Acidic residues" evidence="13">
    <location>
        <begin position="507"/>
        <end position="517"/>
    </location>
</feature>
<dbReference type="PIRSF" id="PIRSF038084">
    <property type="entry name" value="HAT-B_cat"/>
    <property type="match status" value="1"/>
</dbReference>
<reference evidence="15" key="1">
    <citation type="submission" date="2023-06" db="EMBL/GenBank/DDBJ databases">
        <title>Genome-scale phylogeny and comparative genomics of the fungal order Sordariales.</title>
        <authorList>
            <consortium name="Lawrence Berkeley National Laboratory"/>
            <person name="Hensen N."/>
            <person name="Bonometti L."/>
            <person name="Westerberg I."/>
            <person name="Brannstrom I.O."/>
            <person name="Guillou S."/>
            <person name="Cros-Aarteil S."/>
            <person name="Calhoun S."/>
            <person name="Haridas S."/>
            <person name="Kuo A."/>
            <person name="Mondo S."/>
            <person name="Pangilinan J."/>
            <person name="Riley R."/>
            <person name="Labutti K."/>
            <person name="Andreopoulos B."/>
            <person name="Lipzen A."/>
            <person name="Chen C."/>
            <person name="Yanf M."/>
            <person name="Daum C."/>
            <person name="Ng V."/>
            <person name="Clum A."/>
            <person name="Steindorff A."/>
            <person name="Ohm R."/>
            <person name="Martin F."/>
            <person name="Silar P."/>
            <person name="Natvig D."/>
            <person name="Lalanne C."/>
            <person name="Gautier V."/>
            <person name="Ament-Velasquez S.L."/>
            <person name="Kruys A."/>
            <person name="Hutchinson M.I."/>
            <person name="Powell A.J."/>
            <person name="Barry K."/>
            <person name="Miller A.N."/>
            <person name="Grigoriev I.V."/>
            <person name="Debuchy R."/>
            <person name="Gladieux P."/>
            <person name="Thoren M.H."/>
            <person name="Johannesson H."/>
        </authorList>
    </citation>
    <scope>NUCLEOTIDE SEQUENCE</scope>
    <source>
        <strain evidence="15">CBS 540.89</strain>
    </source>
</reference>
<feature type="region of interest" description="Disordered" evidence="13">
    <location>
        <begin position="215"/>
        <end position="234"/>
    </location>
</feature>
<evidence type="ECO:0000259" key="14">
    <source>
        <dbReference type="Pfam" id="PF10394"/>
    </source>
</evidence>
<evidence type="ECO:0000313" key="15">
    <source>
        <dbReference type="EMBL" id="KAK0748756.1"/>
    </source>
</evidence>
<dbReference type="SUPFAM" id="SSF55729">
    <property type="entry name" value="Acyl-CoA N-acyltransferases (Nat)"/>
    <property type="match status" value="1"/>
</dbReference>
<comment type="function">
    <text evidence="9">Catalytic component of the histone acetylase B (HAT-B) complex. Has intrinsic substrate specificity that modifies lysine in recognition sequence GXGKXG. Involved in DNA double-strand break repair.</text>
</comment>
<accession>A0AA40K7E5</accession>
<feature type="compositionally biased region" description="Basic and acidic residues" evidence="13">
    <location>
        <begin position="459"/>
        <end position="481"/>
    </location>
</feature>
<feature type="binding site" evidence="11">
    <location>
        <position position="296"/>
    </location>
    <ligand>
        <name>acetyl-CoA</name>
        <dbReference type="ChEBI" id="CHEBI:57288"/>
    </ligand>
</feature>
<dbReference type="AlphaFoldDB" id="A0AA40K7E5"/>
<keyword evidence="6 9" id="KW-0539">Nucleus</keyword>
<dbReference type="Pfam" id="PF10394">
    <property type="entry name" value="Hat1_N"/>
    <property type="match status" value="1"/>
</dbReference>
<dbReference type="InterPro" id="IPR037113">
    <property type="entry name" value="Hat1_N_sf"/>
</dbReference>
<dbReference type="Gene3D" id="3.90.360.10">
    <property type="entry name" value="Histone acetyl transferase 1 (HAT1), N-terminal domain"/>
    <property type="match status" value="1"/>
</dbReference>
<evidence type="ECO:0000256" key="4">
    <source>
        <dbReference type="ARBA" id="ARBA00021268"/>
    </source>
</evidence>
<evidence type="ECO:0000256" key="8">
    <source>
        <dbReference type="ARBA" id="ARBA00048017"/>
    </source>
</evidence>
<dbReference type="GO" id="GO:0005634">
    <property type="term" value="C:nucleus"/>
    <property type="evidence" value="ECO:0007669"/>
    <property type="project" value="UniProtKB-SubCell"/>
</dbReference>
<dbReference type="GO" id="GO:0004402">
    <property type="term" value="F:histone acetyltransferase activity"/>
    <property type="evidence" value="ECO:0007669"/>
    <property type="project" value="UniProtKB-UniRule"/>
</dbReference>
<evidence type="ECO:0000313" key="16">
    <source>
        <dbReference type="Proteomes" id="UP001172159"/>
    </source>
</evidence>
<keyword evidence="5 9" id="KW-0808">Transferase</keyword>
<feature type="region of interest" description="Interaction with histone H4 N-terminus" evidence="11">
    <location>
        <begin position="42"/>
        <end position="44"/>
    </location>
</feature>
<keyword evidence="7 9" id="KW-0012">Acyltransferase</keyword>
<dbReference type="GO" id="GO:0042393">
    <property type="term" value="F:histone binding"/>
    <property type="evidence" value="ECO:0007669"/>
    <property type="project" value="InterPro"/>
</dbReference>
<dbReference type="Gene3D" id="3.40.630.30">
    <property type="match status" value="1"/>
</dbReference>
<name>A0AA40K7E5_9PEZI</name>
<comment type="catalytic activity">
    <reaction evidence="8 9">
        <text>L-lysyl-[protein] + acetyl-CoA = N(6)-acetyl-L-lysyl-[protein] + CoA + H(+)</text>
        <dbReference type="Rhea" id="RHEA:45948"/>
        <dbReference type="Rhea" id="RHEA-COMP:9752"/>
        <dbReference type="Rhea" id="RHEA-COMP:10731"/>
        <dbReference type="ChEBI" id="CHEBI:15378"/>
        <dbReference type="ChEBI" id="CHEBI:29969"/>
        <dbReference type="ChEBI" id="CHEBI:57287"/>
        <dbReference type="ChEBI" id="CHEBI:57288"/>
        <dbReference type="ChEBI" id="CHEBI:61930"/>
        <dbReference type="EC" id="2.3.1.48"/>
    </reaction>
</comment>
<feature type="region of interest" description="Disordered" evidence="13">
    <location>
        <begin position="459"/>
        <end position="535"/>
    </location>
</feature>
<keyword evidence="16" id="KW-1185">Reference proteome</keyword>
<dbReference type="Proteomes" id="UP001172159">
    <property type="component" value="Unassembled WGS sequence"/>
</dbReference>
<dbReference type="InterPro" id="IPR013523">
    <property type="entry name" value="Hist_AcTrfase_HAT1_C"/>
</dbReference>
<evidence type="ECO:0000256" key="5">
    <source>
        <dbReference type="ARBA" id="ARBA00022679"/>
    </source>
</evidence>
<feature type="binding site" evidence="11">
    <location>
        <begin position="258"/>
        <end position="260"/>
    </location>
    <ligand>
        <name>acetyl-CoA</name>
        <dbReference type="ChEBI" id="CHEBI:57288"/>
    </ligand>
</feature>
<comment type="caution">
    <text evidence="15">The sequence shown here is derived from an EMBL/GenBank/DDBJ whole genome shotgun (WGS) entry which is preliminary data.</text>
</comment>
<keyword evidence="9" id="KW-0963">Cytoplasm</keyword>
<feature type="region of interest" description="Interaction with histone H4 N-terminus" evidence="11">
    <location>
        <begin position="205"/>
        <end position="207"/>
    </location>
</feature>
<evidence type="ECO:0000256" key="11">
    <source>
        <dbReference type="PIRSR" id="PIRSR038084-2"/>
    </source>
</evidence>
<feature type="site" description="Interaction with histone H4 N-terminus" evidence="12">
    <location>
        <position position="176"/>
    </location>
</feature>
<dbReference type="GO" id="GO:0031509">
    <property type="term" value="P:subtelomeric heterochromatin formation"/>
    <property type="evidence" value="ECO:0007669"/>
    <property type="project" value="InterPro"/>
</dbReference>
<dbReference type="Pfam" id="PF21184">
    <property type="entry name" value="HAT1_C_fung"/>
    <property type="match status" value="1"/>
</dbReference>
<dbReference type="EC" id="2.3.1.48" evidence="3 9"/>
<dbReference type="PANTHER" id="PTHR12046">
    <property type="entry name" value="HISTONE ACETYLTRANSFERASE TYPE B CATALYTIC SUBUNIT"/>
    <property type="match status" value="1"/>
</dbReference>
<evidence type="ECO:0000256" key="2">
    <source>
        <dbReference type="ARBA" id="ARBA00010543"/>
    </source>
</evidence>
<dbReference type="GO" id="GO:0005737">
    <property type="term" value="C:cytoplasm"/>
    <property type="evidence" value="ECO:0007669"/>
    <property type="project" value="UniProtKB-SubCell"/>
</dbReference>
<dbReference type="InterPro" id="IPR016181">
    <property type="entry name" value="Acyl_CoA_acyltransferase"/>
</dbReference>
<comment type="subunit">
    <text evidence="9">Component of the HAT-B complex composed of at least HAT1 and HAT2. The HAT-B complex binds to histone H4 tail.</text>
</comment>
<dbReference type="EMBL" id="JAUKTV010000001">
    <property type="protein sequence ID" value="KAK0748756.1"/>
    <property type="molecule type" value="Genomic_DNA"/>
</dbReference>
<proteinExistence type="inferred from homology"/>
<evidence type="ECO:0000256" key="3">
    <source>
        <dbReference type="ARBA" id="ARBA00013184"/>
    </source>
</evidence>
<evidence type="ECO:0000256" key="9">
    <source>
        <dbReference type="PIRNR" id="PIRNR038084"/>
    </source>
</evidence>
<evidence type="ECO:0000256" key="1">
    <source>
        <dbReference type="ARBA" id="ARBA00004123"/>
    </source>
</evidence>
<evidence type="ECO:0000256" key="10">
    <source>
        <dbReference type="PIRSR" id="PIRSR038084-1"/>
    </source>
</evidence>
<evidence type="ECO:0000256" key="7">
    <source>
        <dbReference type="ARBA" id="ARBA00023315"/>
    </source>
</evidence>
<protein>
    <recommendedName>
        <fullName evidence="4 9">Histone acetyltransferase type B catalytic subunit</fullName>
        <ecNumber evidence="3 9">2.3.1.48</ecNumber>
    </recommendedName>
</protein>
<evidence type="ECO:0000256" key="12">
    <source>
        <dbReference type="PIRSR" id="PIRSR038084-3"/>
    </source>
</evidence>
<feature type="region of interest" description="Disordered" evidence="13">
    <location>
        <begin position="374"/>
        <end position="399"/>
    </location>
</feature>
<dbReference type="GO" id="GO:0000781">
    <property type="term" value="C:chromosome, telomeric region"/>
    <property type="evidence" value="ECO:0007669"/>
    <property type="project" value="GOC"/>
</dbReference>
<organism evidence="15 16">
    <name type="scientific">Apiosordaria backusii</name>
    <dbReference type="NCBI Taxonomy" id="314023"/>
    <lineage>
        <taxon>Eukaryota</taxon>
        <taxon>Fungi</taxon>
        <taxon>Dikarya</taxon>
        <taxon>Ascomycota</taxon>
        <taxon>Pezizomycotina</taxon>
        <taxon>Sordariomycetes</taxon>
        <taxon>Sordariomycetidae</taxon>
        <taxon>Sordariales</taxon>
        <taxon>Lasiosphaeriaceae</taxon>
        <taxon>Apiosordaria</taxon>
    </lineage>
</organism>
<feature type="domain" description="Histone acetyl transferase HAT1 N-terminal" evidence="14">
    <location>
        <begin position="7"/>
        <end position="161"/>
    </location>
</feature>
<evidence type="ECO:0000256" key="13">
    <source>
        <dbReference type="SAM" id="MobiDB-lite"/>
    </source>
</evidence>